<dbReference type="PANTHER" id="PTHR42792:SF1">
    <property type="entry name" value="FLAGELLAR HOOK-ASSOCIATED PROTEIN 3"/>
    <property type="match status" value="1"/>
</dbReference>
<evidence type="ECO:0000256" key="1">
    <source>
        <dbReference type="ARBA" id="ARBA00005709"/>
    </source>
</evidence>
<dbReference type="SUPFAM" id="SSF64518">
    <property type="entry name" value="Phase 1 flagellin"/>
    <property type="match status" value="1"/>
</dbReference>
<keyword evidence="6" id="KW-0969">Cilium</keyword>
<evidence type="ECO:0000256" key="2">
    <source>
        <dbReference type="ARBA" id="ARBA00023143"/>
    </source>
</evidence>
<dbReference type="InterPro" id="IPR001492">
    <property type="entry name" value="Flagellin"/>
</dbReference>
<dbReference type="Gene3D" id="1.20.1330.10">
    <property type="entry name" value="f41 fragment of flagellin, N-terminal domain"/>
    <property type="match status" value="1"/>
</dbReference>
<dbReference type="GO" id="GO:0005198">
    <property type="term" value="F:structural molecule activity"/>
    <property type="evidence" value="ECO:0007669"/>
    <property type="project" value="UniProtKB-UniRule"/>
</dbReference>
<dbReference type="AlphaFoldDB" id="A0A917A0B7"/>
<dbReference type="GO" id="GO:0005576">
    <property type="term" value="C:extracellular region"/>
    <property type="evidence" value="ECO:0007669"/>
    <property type="project" value="UniProtKB-SubCell"/>
</dbReference>
<dbReference type="Pfam" id="PF00700">
    <property type="entry name" value="Flagellin_C"/>
    <property type="match status" value="1"/>
</dbReference>
<feature type="domain" description="Flagellin C-terminal" evidence="5">
    <location>
        <begin position="286"/>
        <end position="359"/>
    </location>
</feature>
<dbReference type="NCBIfam" id="NF004669">
    <property type="entry name" value="PRK06008.1"/>
    <property type="match status" value="1"/>
</dbReference>
<evidence type="ECO:0000259" key="4">
    <source>
        <dbReference type="Pfam" id="PF00669"/>
    </source>
</evidence>
<proteinExistence type="inferred from homology"/>
<dbReference type="InterPro" id="IPR046358">
    <property type="entry name" value="Flagellin_C"/>
</dbReference>
<keyword evidence="3" id="KW-0964">Secreted</keyword>
<sequence length="359" mass="37909">MTVSTLSMNKMTLTTLQTLKRQAGDAMLEYSTGRHVDVGLSLGRLTGTSVSYRVQDTSFDAQLQTNKVIANKLDQAYDIMGAVSNAADSISSSLLSAEKYQQYPQLATSALEQLQGSLNTSVGGTYVFGGMKADTPPIKDVQGGIEAAKTKFQDFLTALGKTASQVTDTEMKGFLSDAGYAVPAGTLTPAGTPAPGAGQTFRFLDTVNDANWTTNWSNASSAETFAGVSKSQTVQTSVSANQDAFRKVTAAYSMLAAIGGEDLSEAAKKALTRSAAEILEVGKPGITALRAAVGDRQNVVTAANTAVTSQQDIVQKAFNDLEGVDQTEAGTRYQNLETQLQAAYTITGRLQKLSILDYL</sequence>
<comment type="function">
    <text evidence="3">Flagellin is the subunit protein which polymerizes to form the filaments of bacterial flagella.</text>
</comment>
<keyword evidence="6" id="KW-0282">Flagellum</keyword>
<protein>
    <recommendedName>
        <fullName evidence="3">Flagellin</fullName>
    </recommendedName>
</protein>
<dbReference type="RefSeq" id="WP_188912302.1">
    <property type="nucleotide sequence ID" value="NZ_BMIQ01000008.1"/>
</dbReference>
<comment type="subcellular location">
    <subcellularLocation>
        <location evidence="3">Secreted</location>
    </subcellularLocation>
    <subcellularLocation>
        <location evidence="3">Bacterial flagellum</location>
    </subcellularLocation>
</comment>
<dbReference type="Proteomes" id="UP000644699">
    <property type="component" value="Unassembled WGS sequence"/>
</dbReference>
<keyword evidence="7" id="KW-1185">Reference proteome</keyword>
<evidence type="ECO:0000313" key="6">
    <source>
        <dbReference type="EMBL" id="GGE19802.1"/>
    </source>
</evidence>
<dbReference type="PANTHER" id="PTHR42792">
    <property type="entry name" value="FLAGELLIN"/>
    <property type="match status" value="1"/>
</dbReference>
<evidence type="ECO:0000313" key="7">
    <source>
        <dbReference type="Proteomes" id="UP000644699"/>
    </source>
</evidence>
<dbReference type="InterPro" id="IPR001029">
    <property type="entry name" value="Flagellin_N"/>
</dbReference>
<dbReference type="EMBL" id="BMIQ01000008">
    <property type="protein sequence ID" value="GGE19802.1"/>
    <property type="molecule type" value="Genomic_DNA"/>
</dbReference>
<evidence type="ECO:0000259" key="5">
    <source>
        <dbReference type="Pfam" id="PF00700"/>
    </source>
</evidence>
<dbReference type="GO" id="GO:0009288">
    <property type="term" value="C:bacterial-type flagellum"/>
    <property type="evidence" value="ECO:0007669"/>
    <property type="project" value="UniProtKB-SubCell"/>
</dbReference>
<reference evidence="6" key="2">
    <citation type="submission" date="2020-09" db="EMBL/GenBank/DDBJ databases">
        <authorList>
            <person name="Sun Q."/>
            <person name="Zhou Y."/>
        </authorList>
    </citation>
    <scope>NUCLEOTIDE SEQUENCE</scope>
    <source>
        <strain evidence="6">CGMCC 1.15367</strain>
    </source>
</reference>
<comment type="similarity">
    <text evidence="1 3">Belongs to the bacterial flagellin family.</text>
</comment>
<reference evidence="6" key="1">
    <citation type="journal article" date="2014" name="Int. J. Syst. Evol. Microbiol.">
        <title>Complete genome sequence of Corynebacterium casei LMG S-19264T (=DSM 44701T), isolated from a smear-ripened cheese.</title>
        <authorList>
            <consortium name="US DOE Joint Genome Institute (JGI-PGF)"/>
            <person name="Walter F."/>
            <person name="Albersmeier A."/>
            <person name="Kalinowski J."/>
            <person name="Ruckert C."/>
        </authorList>
    </citation>
    <scope>NUCLEOTIDE SEQUENCE</scope>
    <source>
        <strain evidence="6">CGMCC 1.15367</strain>
    </source>
</reference>
<keyword evidence="2 3" id="KW-0975">Bacterial flagellum</keyword>
<name>A0A917A0B7_9HYPH</name>
<dbReference type="Pfam" id="PF00669">
    <property type="entry name" value="Flagellin_N"/>
    <property type="match status" value="1"/>
</dbReference>
<gene>
    <name evidence="6" type="primary">flgL</name>
    <name evidence="6" type="ORF">GCM10011390_43830</name>
</gene>
<evidence type="ECO:0000256" key="3">
    <source>
        <dbReference type="RuleBase" id="RU362073"/>
    </source>
</evidence>
<comment type="caution">
    <text evidence="6">The sequence shown here is derived from an EMBL/GenBank/DDBJ whole genome shotgun (WGS) entry which is preliminary data.</text>
</comment>
<keyword evidence="6" id="KW-0966">Cell projection</keyword>
<accession>A0A917A0B7</accession>
<feature type="domain" description="Flagellin N-terminal" evidence="4">
    <location>
        <begin position="3"/>
        <end position="131"/>
    </location>
</feature>
<organism evidence="6 7">
    <name type="scientific">Aureimonas endophytica</name>
    <dbReference type="NCBI Taxonomy" id="2027858"/>
    <lineage>
        <taxon>Bacteria</taxon>
        <taxon>Pseudomonadati</taxon>
        <taxon>Pseudomonadota</taxon>
        <taxon>Alphaproteobacteria</taxon>
        <taxon>Hyphomicrobiales</taxon>
        <taxon>Aurantimonadaceae</taxon>
        <taxon>Aureimonas</taxon>
    </lineage>
</organism>